<feature type="domain" description="Ppx/GppA phosphatase N-terminal" evidence="2">
    <location>
        <begin position="61"/>
        <end position="334"/>
    </location>
</feature>
<dbReference type="CDD" id="cd24052">
    <property type="entry name" value="ASKHA_NBD_HpPPX-GppA-like"/>
    <property type="match status" value="1"/>
</dbReference>
<dbReference type="PANTHER" id="PTHR30005:SF0">
    <property type="entry name" value="RETROGRADE REGULATION PROTEIN 2"/>
    <property type="match status" value="1"/>
</dbReference>
<dbReference type="Gene3D" id="3.30.420.150">
    <property type="entry name" value="Exopolyphosphatase. Domain 2"/>
    <property type="match status" value="1"/>
</dbReference>
<evidence type="ECO:0000313" key="4">
    <source>
        <dbReference type="Proteomes" id="UP000727506"/>
    </source>
</evidence>
<evidence type="ECO:0000256" key="1">
    <source>
        <dbReference type="ARBA" id="ARBA00007125"/>
    </source>
</evidence>
<dbReference type="Gene3D" id="3.30.420.40">
    <property type="match status" value="1"/>
</dbReference>
<dbReference type="InterPro" id="IPR043129">
    <property type="entry name" value="ATPase_NBD"/>
</dbReference>
<dbReference type="InterPro" id="IPR050273">
    <property type="entry name" value="GppA/Ppx_hydrolase"/>
</dbReference>
<dbReference type="EMBL" id="JAGZSV010000085">
    <property type="protein sequence ID" value="MBS6940921.1"/>
    <property type="molecule type" value="Genomic_DNA"/>
</dbReference>
<name>A0A943YY44_9ACTN</name>
<dbReference type="AlphaFoldDB" id="A0A943YY44"/>
<dbReference type="InterPro" id="IPR003695">
    <property type="entry name" value="Ppx_GppA_N"/>
</dbReference>
<protein>
    <submittedName>
        <fullName evidence="3">Exopolyphosphatase</fullName>
    </submittedName>
</protein>
<dbReference type="Pfam" id="PF02541">
    <property type="entry name" value="Ppx-GppA"/>
    <property type="match status" value="1"/>
</dbReference>
<dbReference type="SUPFAM" id="SSF53067">
    <property type="entry name" value="Actin-like ATPase domain"/>
    <property type="match status" value="2"/>
</dbReference>
<gene>
    <name evidence="3" type="ORF">KH142_05490</name>
</gene>
<dbReference type="Proteomes" id="UP000727506">
    <property type="component" value="Unassembled WGS sequence"/>
</dbReference>
<sequence>MHFTEGAAIADSRGYTEETCNKARDAGLSSVTNEVIFMNYGVIDVGSNTVRLCVYDVSADGRKFKTIVNRKTMAGLAAYVQDGVLSEEGIGVAAESVRKCLKRAAYLKPVRVDVFATAVLRNIANSAQAISAIETAANCSIALLSEEDEAHLGFAGASSKDELVNGVLVDIGGGSSEVTLVADRKDVMRASLPLGSLSSYRRHVRDIMPTKEEFEAIQAEVRALLEADAHGMAEHRVRRLFGVGGSVRALAEVNAHLVEGASDKDMTHDDVHRLVEDMFARRRIFLDAVLHAAPERVHTIACGLAILTELFDDFDADTLHICSNGVREGYLIERILGV</sequence>
<proteinExistence type="inferred from homology"/>
<dbReference type="GO" id="GO:0006357">
    <property type="term" value="P:regulation of transcription by RNA polymerase II"/>
    <property type="evidence" value="ECO:0007669"/>
    <property type="project" value="TreeGrafter"/>
</dbReference>
<evidence type="ECO:0000313" key="3">
    <source>
        <dbReference type="EMBL" id="MBS6940921.1"/>
    </source>
</evidence>
<accession>A0A943YY44</accession>
<dbReference type="PANTHER" id="PTHR30005">
    <property type="entry name" value="EXOPOLYPHOSPHATASE"/>
    <property type="match status" value="1"/>
</dbReference>
<comment type="caution">
    <text evidence="3">The sequence shown here is derived from an EMBL/GenBank/DDBJ whole genome shotgun (WGS) entry which is preliminary data.</text>
</comment>
<evidence type="ECO:0000259" key="2">
    <source>
        <dbReference type="Pfam" id="PF02541"/>
    </source>
</evidence>
<reference evidence="3" key="1">
    <citation type="submission" date="2021-02" db="EMBL/GenBank/DDBJ databases">
        <title>Infant gut strain persistence is associated with maternal origin, phylogeny, and functional potential including surface adhesion and iron acquisition.</title>
        <authorList>
            <person name="Lou Y.C."/>
        </authorList>
    </citation>
    <scope>NUCLEOTIDE SEQUENCE</scope>
    <source>
        <strain evidence="3">L2_039_000G1_dasL2_039_000G1_concoct_11</strain>
    </source>
</reference>
<organism evidence="3 4">
    <name type="scientific">Slackia piriformis</name>
    <dbReference type="NCBI Taxonomy" id="626934"/>
    <lineage>
        <taxon>Bacteria</taxon>
        <taxon>Bacillati</taxon>
        <taxon>Actinomycetota</taxon>
        <taxon>Coriobacteriia</taxon>
        <taxon>Eggerthellales</taxon>
        <taxon>Eggerthellaceae</taxon>
        <taxon>Slackia</taxon>
    </lineage>
</organism>
<comment type="similarity">
    <text evidence="1">Belongs to the GppA/Ppx family.</text>
</comment>